<proteinExistence type="predicted"/>
<comment type="caution">
    <text evidence="2">The sequence shown here is derived from an EMBL/GenBank/DDBJ whole genome shotgun (WGS) entry which is preliminary data.</text>
</comment>
<evidence type="ECO:0000313" key="3">
    <source>
        <dbReference type="Proteomes" id="UP000737171"/>
    </source>
</evidence>
<name>A0ABX2EEF3_9BURK</name>
<accession>A0ABX2EEF3</accession>
<dbReference type="Proteomes" id="UP000737171">
    <property type="component" value="Unassembled WGS sequence"/>
</dbReference>
<protein>
    <submittedName>
        <fullName evidence="2">Uncharacterized protein</fullName>
    </submittedName>
</protein>
<organism evidence="2 3">
    <name type="scientific">Pseudaquabacterium terrae</name>
    <dbReference type="NCBI Taxonomy" id="2732868"/>
    <lineage>
        <taxon>Bacteria</taxon>
        <taxon>Pseudomonadati</taxon>
        <taxon>Pseudomonadota</taxon>
        <taxon>Betaproteobacteria</taxon>
        <taxon>Burkholderiales</taxon>
        <taxon>Sphaerotilaceae</taxon>
        <taxon>Pseudaquabacterium</taxon>
    </lineage>
</organism>
<evidence type="ECO:0000313" key="2">
    <source>
        <dbReference type="EMBL" id="NRF66995.1"/>
    </source>
</evidence>
<evidence type="ECO:0000256" key="1">
    <source>
        <dbReference type="SAM" id="MobiDB-lite"/>
    </source>
</evidence>
<reference evidence="2 3" key="1">
    <citation type="submission" date="2020-05" db="EMBL/GenBank/DDBJ databases">
        <title>Aquincola sp. isolate from soil.</title>
        <authorList>
            <person name="Han J."/>
            <person name="Kim D.-U."/>
        </authorList>
    </citation>
    <scope>NUCLEOTIDE SEQUENCE [LARGE SCALE GENOMIC DNA]</scope>
    <source>
        <strain evidence="2 3">S2</strain>
    </source>
</reference>
<feature type="region of interest" description="Disordered" evidence="1">
    <location>
        <begin position="1"/>
        <end position="30"/>
    </location>
</feature>
<keyword evidence="3" id="KW-1185">Reference proteome</keyword>
<dbReference type="EMBL" id="JABRWJ010000002">
    <property type="protein sequence ID" value="NRF66995.1"/>
    <property type="molecule type" value="Genomic_DNA"/>
</dbReference>
<sequence length="167" mass="16716">MAACSTPDATRRNGGGDTPSTTSTPLGQAATTPLSDLNLVRADIPAVLATAQRAPYALPAERDCTALAAQVRTLDAALGADLDTPATESNPSLVERGSGAVGDAAVGAVRSAAEGIVPFRGWVRKLSGAERYSKEVSSAIAAGTIRRAYLKGLGAAAGCVAPAAPRT</sequence>
<gene>
    <name evidence="2" type="ORF">HLB44_08370</name>
</gene>